<dbReference type="GO" id="GO:0000981">
    <property type="term" value="F:DNA-binding transcription factor activity, RNA polymerase II-specific"/>
    <property type="evidence" value="ECO:0007669"/>
    <property type="project" value="InterPro"/>
</dbReference>
<feature type="compositionally biased region" description="Polar residues" evidence="2">
    <location>
        <begin position="475"/>
        <end position="490"/>
    </location>
</feature>
<proteinExistence type="predicted"/>
<dbReference type="Gene3D" id="3.50.50.60">
    <property type="entry name" value="FAD/NAD(P)-binding domain"/>
    <property type="match status" value="1"/>
</dbReference>
<dbReference type="InterPro" id="IPR029731">
    <property type="entry name" value="OSGIN1/2"/>
</dbReference>
<organism evidence="4 5">
    <name type="scientific">Neocucurbitaria cava</name>
    <dbReference type="NCBI Taxonomy" id="798079"/>
    <lineage>
        <taxon>Eukaryota</taxon>
        <taxon>Fungi</taxon>
        <taxon>Dikarya</taxon>
        <taxon>Ascomycota</taxon>
        <taxon>Pezizomycotina</taxon>
        <taxon>Dothideomycetes</taxon>
        <taxon>Pleosporomycetidae</taxon>
        <taxon>Pleosporales</taxon>
        <taxon>Pleosporineae</taxon>
        <taxon>Cucurbitariaceae</taxon>
        <taxon>Neocucurbitaria</taxon>
    </lineage>
</organism>
<dbReference type="SUPFAM" id="SSF51905">
    <property type="entry name" value="FAD/NAD(P)-binding domain"/>
    <property type="match status" value="1"/>
</dbReference>
<dbReference type="PANTHER" id="PTHR15192:SF8">
    <property type="entry name" value="FAD_NAD(P)-BINDING DOMAIN-CONTAINING PROTEIN"/>
    <property type="match status" value="1"/>
</dbReference>
<evidence type="ECO:0000313" key="4">
    <source>
        <dbReference type="EMBL" id="KAJ4373264.1"/>
    </source>
</evidence>
<dbReference type="Proteomes" id="UP001140560">
    <property type="component" value="Unassembled WGS sequence"/>
</dbReference>
<comment type="caution">
    <text evidence="4">The sequence shown here is derived from an EMBL/GenBank/DDBJ whole genome shotgun (WGS) entry which is preliminary data.</text>
</comment>
<dbReference type="AlphaFoldDB" id="A0A9W8YCJ4"/>
<dbReference type="SUPFAM" id="SSF57701">
    <property type="entry name" value="Zn2/Cys6 DNA-binding domain"/>
    <property type="match status" value="1"/>
</dbReference>
<keyword evidence="1" id="KW-0539">Nucleus</keyword>
<feature type="region of interest" description="Disordered" evidence="2">
    <location>
        <begin position="471"/>
        <end position="523"/>
    </location>
</feature>
<accession>A0A9W8YCJ4</accession>
<protein>
    <recommendedName>
        <fullName evidence="3">Zn(2)-C6 fungal-type domain-containing protein</fullName>
    </recommendedName>
</protein>
<dbReference type="PANTHER" id="PTHR15192">
    <property type="entry name" value="PROTEIN CBG05349"/>
    <property type="match status" value="1"/>
</dbReference>
<evidence type="ECO:0000256" key="2">
    <source>
        <dbReference type="SAM" id="MobiDB-lite"/>
    </source>
</evidence>
<dbReference type="Pfam" id="PF11951">
    <property type="entry name" value="Fungal_trans_2"/>
    <property type="match status" value="1"/>
</dbReference>
<dbReference type="EMBL" id="JAPEUY010000005">
    <property type="protein sequence ID" value="KAJ4373264.1"/>
    <property type="molecule type" value="Genomic_DNA"/>
</dbReference>
<dbReference type="OrthoDB" id="412005at2759"/>
<dbReference type="Pfam" id="PF00172">
    <property type="entry name" value="Zn_clus"/>
    <property type="match status" value="1"/>
</dbReference>
<dbReference type="InterPro" id="IPR021858">
    <property type="entry name" value="Fun_TF"/>
</dbReference>
<name>A0A9W8YCJ4_9PLEO</name>
<reference evidence="4" key="1">
    <citation type="submission" date="2022-10" db="EMBL/GenBank/DDBJ databases">
        <title>Tapping the CABI collections for fungal endophytes: first genome assemblies for Collariella, Neodidymelliopsis, Ascochyta clinopodiicola, Didymella pomorum, Didymosphaeria variabile, Neocosmospora piperis and Neocucurbitaria cava.</title>
        <authorList>
            <person name="Hill R."/>
        </authorList>
    </citation>
    <scope>NUCLEOTIDE SEQUENCE</scope>
    <source>
        <strain evidence="4">IMI 356814</strain>
    </source>
</reference>
<evidence type="ECO:0000256" key="1">
    <source>
        <dbReference type="ARBA" id="ARBA00023242"/>
    </source>
</evidence>
<dbReference type="Gene3D" id="4.10.240.10">
    <property type="entry name" value="Zn(2)-C6 fungal-type DNA-binding domain"/>
    <property type="match status" value="1"/>
</dbReference>
<evidence type="ECO:0000313" key="5">
    <source>
        <dbReference type="Proteomes" id="UP001140560"/>
    </source>
</evidence>
<sequence length="928" mass="101772">MARSLPECVDTVIIGNGPSALILSYILHGHIPYYIGGHQDTILDAKLEKNPNLLHLTPDLYAHFLSSLRYSTQALPVNTLLDTLIRPNADTELNPKSCVEWRYEPERAVSHVAIGDTEQVGGQWADNPVSASADIGTLSYAEQLSLPGYSYADHLARGGKQDEPDFVRPSRTEFADYLRAYPEAVGIVDAIHTGLKVEDVYRAGGGFVVGSLGIRCRHLVLASGIFTINIPPPPLLAPVAQLDSIQEPLLVIGSGFSAADVIISAPPTRRIIHIFQWAPERRPSPLRGCHHTAYPEYATVYRQMKLAAIASAKSRPIKSPLLRRKSNPFFEKRNWDLYEGLPNAEVMNVSSPDNSSSATVTIRLISGEEITRDVGGLAYVVGRRGTLKFLSSDLQNEITSTTEPITTNGSSPYLISGRTLRAKAESSLEVAKNVFITGSLTGDSLIRHAVGGCVFAAGRILGEISTIYPSEDTHSPTALSPRSASPVSDTTFDRRRAKFDGSATSPCKPKTGRSTPGELTNGHADLHLDRRKLAKAVEVANAENRLWAESARHVKCDEQKPNCANCVKQDTKCEYRPSASRETSNGSPVAAFTPASSTEVTIARQGVPNGSTNAAPDITLNIPQLRLLHHYTTVTAKTLAVNLDGEAIFSTSLVHTAFEYPYLLHILLALTALHVNHIGGHSRAGNQDFLLQAERHHDEAISTFQATVRDIDDSNFRAVLMFAGSLFPYTCANAIAADGGLEHSFNSVLSNLILTRRVRPMVSGVYEAMRTSELGKLIPDDVKDIDWLKAEPPAHTELVQLRKFSEVVHHVYPPDIVDAYGQAIHLLELIFARAARSPSPASDGLLKIWIHFVTDRYVELLSEKQPGSLIVFAHYAVMLRRSEHYWFLEGVAEQILKIADALVPKEWNAWLDWPKEQIRNRSVISTPA</sequence>
<dbReference type="InterPro" id="IPR001138">
    <property type="entry name" value="Zn2Cys6_DnaBD"/>
</dbReference>
<gene>
    <name evidence="4" type="ORF">N0V83_003558</name>
</gene>
<dbReference type="GO" id="GO:0008270">
    <property type="term" value="F:zinc ion binding"/>
    <property type="evidence" value="ECO:0007669"/>
    <property type="project" value="InterPro"/>
</dbReference>
<evidence type="ECO:0000259" key="3">
    <source>
        <dbReference type="Pfam" id="PF00172"/>
    </source>
</evidence>
<dbReference type="InterPro" id="IPR036188">
    <property type="entry name" value="FAD/NAD-bd_sf"/>
</dbReference>
<feature type="domain" description="Zn(2)-C6 fungal-type" evidence="3">
    <location>
        <begin position="552"/>
        <end position="581"/>
    </location>
</feature>
<dbReference type="CDD" id="cd00067">
    <property type="entry name" value="GAL4"/>
    <property type="match status" value="1"/>
</dbReference>
<keyword evidence="5" id="KW-1185">Reference proteome</keyword>
<dbReference type="InterPro" id="IPR036864">
    <property type="entry name" value="Zn2-C6_fun-type_DNA-bd_sf"/>
</dbReference>